<dbReference type="EMBL" id="KN835208">
    <property type="protein sequence ID" value="KIK43627.1"/>
    <property type="molecule type" value="Genomic_DNA"/>
</dbReference>
<dbReference type="HOGENOM" id="CLU_3070290_0_0_1"/>
<name>A0A0D0BBH8_9AGAM</name>
<sequence length="53" mass="6069">MARMRALCSDQCAARNRLLRIQRPGYRNTPASLGAMSAACRTHFRFSFLPQLR</sequence>
<gene>
    <name evidence="1" type="ORF">CY34DRAFT_803613</name>
</gene>
<reference evidence="1 2" key="1">
    <citation type="submission" date="2014-04" db="EMBL/GenBank/DDBJ databases">
        <authorList>
            <consortium name="DOE Joint Genome Institute"/>
            <person name="Kuo A."/>
            <person name="Ruytinx J."/>
            <person name="Rineau F."/>
            <person name="Colpaert J."/>
            <person name="Kohler A."/>
            <person name="Nagy L.G."/>
            <person name="Floudas D."/>
            <person name="Copeland A."/>
            <person name="Barry K.W."/>
            <person name="Cichocki N."/>
            <person name="Veneault-Fourrey C."/>
            <person name="LaButti K."/>
            <person name="Lindquist E.A."/>
            <person name="Lipzen A."/>
            <person name="Lundell T."/>
            <person name="Morin E."/>
            <person name="Murat C."/>
            <person name="Sun H."/>
            <person name="Tunlid A."/>
            <person name="Henrissat B."/>
            <person name="Grigoriev I.V."/>
            <person name="Hibbett D.S."/>
            <person name="Martin F."/>
            <person name="Nordberg H.P."/>
            <person name="Cantor M.N."/>
            <person name="Hua S.X."/>
        </authorList>
    </citation>
    <scope>NUCLEOTIDE SEQUENCE [LARGE SCALE GENOMIC DNA]</scope>
    <source>
        <strain evidence="1 2">UH-Slu-Lm8-n1</strain>
    </source>
</reference>
<dbReference type="InParanoid" id="A0A0D0BBH8"/>
<protein>
    <submittedName>
        <fullName evidence="1">Uncharacterized protein</fullName>
    </submittedName>
</protein>
<reference evidence="2" key="2">
    <citation type="submission" date="2015-01" db="EMBL/GenBank/DDBJ databases">
        <title>Evolutionary Origins and Diversification of the Mycorrhizal Mutualists.</title>
        <authorList>
            <consortium name="DOE Joint Genome Institute"/>
            <consortium name="Mycorrhizal Genomics Consortium"/>
            <person name="Kohler A."/>
            <person name="Kuo A."/>
            <person name="Nagy L.G."/>
            <person name="Floudas D."/>
            <person name="Copeland A."/>
            <person name="Barry K.W."/>
            <person name="Cichocki N."/>
            <person name="Veneault-Fourrey C."/>
            <person name="LaButti K."/>
            <person name="Lindquist E.A."/>
            <person name="Lipzen A."/>
            <person name="Lundell T."/>
            <person name="Morin E."/>
            <person name="Murat C."/>
            <person name="Riley R."/>
            <person name="Ohm R."/>
            <person name="Sun H."/>
            <person name="Tunlid A."/>
            <person name="Henrissat B."/>
            <person name="Grigoriev I.V."/>
            <person name="Hibbett D.S."/>
            <person name="Martin F."/>
        </authorList>
    </citation>
    <scope>NUCLEOTIDE SEQUENCE [LARGE SCALE GENOMIC DNA]</scope>
    <source>
        <strain evidence="2">UH-Slu-Lm8-n1</strain>
    </source>
</reference>
<organism evidence="1 2">
    <name type="scientific">Suillus luteus UH-Slu-Lm8-n1</name>
    <dbReference type="NCBI Taxonomy" id="930992"/>
    <lineage>
        <taxon>Eukaryota</taxon>
        <taxon>Fungi</taxon>
        <taxon>Dikarya</taxon>
        <taxon>Basidiomycota</taxon>
        <taxon>Agaricomycotina</taxon>
        <taxon>Agaricomycetes</taxon>
        <taxon>Agaricomycetidae</taxon>
        <taxon>Boletales</taxon>
        <taxon>Suillineae</taxon>
        <taxon>Suillaceae</taxon>
        <taxon>Suillus</taxon>
    </lineage>
</organism>
<proteinExistence type="predicted"/>
<keyword evidence="2" id="KW-1185">Reference proteome</keyword>
<dbReference type="Proteomes" id="UP000054485">
    <property type="component" value="Unassembled WGS sequence"/>
</dbReference>
<evidence type="ECO:0000313" key="1">
    <source>
        <dbReference type="EMBL" id="KIK43627.1"/>
    </source>
</evidence>
<dbReference type="AlphaFoldDB" id="A0A0D0BBH8"/>
<evidence type="ECO:0000313" key="2">
    <source>
        <dbReference type="Proteomes" id="UP000054485"/>
    </source>
</evidence>
<accession>A0A0D0BBH8</accession>